<name>D3EZD4_CONWI</name>
<dbReference type="Proteomes" id="UP000008229">
    <property type="component" value="Chromosome"/>
</dbReference>
<dbReference type="RefSeq" id="WP_012934950.1">
    <property type="nucleotide sequence ID" value="NC_013739.1"/>
</dbReference>
<protein>
    <submittedName>
        <fullName evidence="2">Uncharacterized protein</fullName>
    </submittedName>
</protein>
<keyword evidence="1" id="KW-1133">Transmembrane helix</keyword>
<sequence>MRTSPSLIVRFGGIVAAIGLTELLQDAVPIYACLAIALAGGFATAVGLHMATTRYAARR</sequence>
<evidence type="ECO:0000313" key="2">
    <source>
        <dbReference type="EMBL" id="ADB51899.1"/>
    </source>
</evidence>
<reference evidence="3" key="2">
    <citation type="submission" date="2010-01" db="EMBL/GenBank/DDBJ databases">
        <title>The complete genome of Conexibacter woesei DSM 14684.</title>
        <authorList>
            <consortium name="US DOE Joint Genome Institute (JGI-PGF)"/>
            <person name="Lucas S."/>
            <person name="Copeland A."/>
            <person name="Lapidus A."/>
            <person name="Glavina del Rio T."/>
            <person name="Dalin E."/>
            <person name="Tice H."/>
            <person name="Bruce D."/>
            <person name="Goodwin L."/>
            <person name="Pitluck S."/>
            <person name="Kyrpides N."/>
            <person name="Mavromatis K."/>
            <person name="Ivanova N."/>
            <person name="Mikhailova N."/>
            <person name="Chertkov O."/>
            <person name="Brettin T."/>
            <person name="Detter J.C."/>
            <person name="Han C."/>
            <person name="Larimer F."/>
            <person name="Land M."/>
            <person name="Hauser L."/>
            <person name="Markowitz V."/>
            <person name="Cheng J.-F."/>
            <person name="Hugenholtz P."/>
            <person name="Woyke T."/>
            <person name="Wu D."/>
            <person name="Pukall R."/>
            <person name="Steenblock K."/>
            <person name="Schneider S."/>
            <person name="Klenk H.-P."/>
            <person name="Eisen J.A."/>
        </authorList>
    </citation>
    <scope>NUCLEOTIDE SEQUENCE [LARGE SCALE GENOMIC DNA]</scope>
    <source>
        <strain evidence="3">DSM 14684 / CIP 108061 / JCM 11494 / NBRC 100937 / ID131577</strain>
    </source>
</reference>
<dbReference type="AlphaFoldDB" id="D3EZD4"/>
<gene>
    <name evidence="2" type="ordered locus">Cwoe_3481</name>
</gene>
<feature type="transmembrane region" description="Helical" evidence="1">
    <location>
        <begin position="30"/>
        <end position="51"/>
    </location>
</feature>
<evidence type="ECO:0000256" key="1">
    <source>
        <dbReference type="SAM" id="Phobius"/>
    </source>
</evidence>
<organism evidence="2 3">
    <name type="scientific">Conexibacter woesei (strain DSM 14684 / CCUG 47730 / CIP 108061 / JCM 11494 / NBRC 100937 / ID131577)</name>
    <dbReference type="NCBI Taxonomy" id="469383"/>
    <lineage>
        <taxon>Bacteria</taxon>
        <taxon>Bacillati</taxon>
        <taxon>Actinomycetota</taxon>
        <taxon>Thermoleophilia</taxon>
        <taxon>Solirubrobacterales</taxon>
        <taxon>Conexibacteraceae</taxon>
        <taxon>Conexibacter</taxon>
    </lineage>
</organism>
<proteinExistence type="predicted"/>
<keyword evidence="1" id="KW-0812">Transmembrane</keyword>
<reference evidence="2 3" key="1">
    <citation type="journal article" date="2010" name="Stand. Genomic Sci.">
        <title>Complete genome sequence of Conexibacter woesei type strain (ID131577).</title>
        <authorList>
            <person name="Pukall R."/>
            <person name="Lapidus A."/>
            <person name="Glavina Del Rio T."/>
            <person name="Copeland A."/>
            <person name="Tice H."/>
            <person name="Cheng J.-F."/>
            <person name="Lucas S."/>
            <person name="Chen F."/>
            <person name="Nolan M."/>
            <person name="Bruce D."/>
            <person name="Goodwin L."/>
            <person name="Pitluck S."/>
            <person name="Mavromatis K."/>
            <person name="Ivanova N."/>
            <person name="Ovchinnikova G."/>
            <person name="Pati A."/>
            <person name="Chen A."/>
            <person name="Palaniappan K."/>
            <person name="Land M."/>
            <person name="Hauser L."/>
            <person name="Chang Y.-J."/>
            <person name="Jeffries C.D."/>
            <person name="Chain P."/>
            <person name="Meincke L."/>
            <person name="Sims D."/>
            <person name="Brettin T."/>
            <person name="Detter J.C."/>
            <person name="Rohde M."/>
            <person name="Goeker M."/>
            <person name="Bristow J."/>
            <person name="Eisen J.A."/>
            <person name="Markowitz V."/>
            <person name="Kyrpides N.C."/>
            <person name="Klenk H.-P."/>
            <person name="Hugenholtz P."/>
        </authorList>
    </citation>
    <scope>NUCLEOTIDE SEQUENCE [LARGE SCALE GENOMIC DNA]</scope>
    <source>
        <strain evidence="3">DSM 14684 / CIP 108061 / JCM 11494 / NBRC 100937 / ID131577</strain>
    </source>
</reference>
<evidence type="ECO:0000313" key="3">
    <source>
        <dbReference type="Proteomes" id="UP000008229"/>
    </source>
</evidence>
<dbReference type="HOGENOM" id="CLU_2952495_0_0_11"/>
<keyword evidence="3" id="KW-1185">Reference proteome</keyword>
<dbReference type="KEGG" id="cwo:Cwoe_3481"/>
<feature type="transmembrane region" description="Helical" evidence="1">
    <location>
        <begin position="7"/>
        <end position="24"/>
    </location>
</feature>
<accession>D3EZD4</accession>
<dbReference type="EMBL" id="CP001854">
    <property type="protein sequence ID" value="ADB51899.1"/>
    <property type="molecule type" value="Genomic_DNA"/>
</dbReference>
<keyword evidence="1" id="KW-0472">Membrane</keyword>